<name>A0A512M2S8_9BACT</name>
<dbReference type="Pfam" id="PF00795">
    <property type="entry name" value="CN_hydrolase"/>
    <property type="match status" value="1"/>
</dbReference>
<organism evidence="4 5">
    <name type="scientific">Brevifollis gellanilyticus</name>
    <dbReference type="NCBI Taxonomy" id="748831"/>
    <lineage>
        <taxon>Bacteria</taxon>
        <taxon>Pseudomonadati</taxon>
        <taxon>Verrucomicrobiota</taxon>
        <taxon>Verrucomicrobiia</taxon>
        <taxon>Verrucomicrobiales</taxon>
        <taxon>Verrucomicrobiaceae</taxon>
    </lineage>
</organism>
<feature type="signal peptide" evidence="2">
    <location>
        <begin position="1"/>
        <end position="19"/>
    </location>
</feature>
<keyword evidence="1" id="KW-0378">Hydrolase</keyword>
<dbReference type="GO" id="GO:0016811">
    <property type="term" value="F:hydrolase activity, acting on carbon-nitrogen (but not peptide) bonds, in linear amides"/>
    <property type="evidence" value="ECO:0007669"/>
    <property type="project" value="UniProtKB-ARBA"/>
</dbReference>
<proteinExistence type="predicted"/>
<dbReference type="OrthoDB" id="9811121at2"/>
<sequence>MKRFLTTACLLACAFSCQATGLEDWTFWSPRAEAEPEHVVNPKAGRDGEGGLVIETGAGEQWIGCWVKTVPVQGGKHYQFEAWRKFRDVSEPRRSVVTRVIWLDEKGANVKWEEPAVAGYAKGTVPRAEPEYPADLGGKAGEWGRFATTLRAPVAARQAKLELYLQWAPNARVEWSDVNLTEVPAPAPRKVRLATIHLQPKQGKNPEDKPPQFAPLIAEAAKQKADLVVLPETLTYYGTGKPMEASAEAIPGPSTEYFGKLAKEHDLYIVAGLVEREGKTLYNTSALIGPDGKMVGKYRKVTLPRSEVEHGITPGRDYPVFETRFGKVGMMICYDGFFPEVARALTIKGAEVIAWPVWGCNPMLASARACENHVYVVSSTYTDDKQYHWMISGIFDHYGDVLAKANEWGTVAIAEVDLNEHAHWNSLGDFKAQIPAHRPAALRE</sequence>
<dbReference type="InterPro" id="IPR036526">
    <property type="entry name" value="C-N_Hydrolase_sf"/>
</dbReference>
<feature type="chain" id="PRO_5022241889" description="CN hydrolase domain-containing protein" evidence="2">
    <location>
        <begin position="20"/>
        <end position="444"/>
    </location>
</feature>
<dbReference type="Gene3D" id="2.60.120.260">
    <property type="entry name" value="Galactose-binding domain-like"/>
    <property type="match status" value="1"/>
</dbReference>
<comment type="caution">
    <text evidence="4">The sequence shown here is derived from an EMBL/GenBank/DDBJ whole genome shotgun (WGS) entry which is preliminary data.</text>
</comment>
<dbReference type="SUPFAM" id="SSF56317">
    <property type="entry name" value="Carbon-nitrogen hydrolase"/>
    <property type="match status" value="1"/>
</dbReference>
<evidence type="ECO:0000313" key="5">
    <source>
        <dbReference type="Proteomes" id="UP000321577"/>
    </source>
</evidence>
<feature type="domain" description="CN hydrolase" evidence="3">
    <location>
        <begin position="191"/>
        <end position="418"/>
    </location>
</feature>
<dbReference type="Gene3D" id="3.60.110.10">
    <property type="entry name" value="Carbon-nitrogen hydrolase"/>
    <property type="match status" value="1"/>
</dbReference>
<evidence type="ECO:0000256" key="1">
    <source>
        <dbReference type="ARBA" id="ARBA00022801"/>
    </source>
</evidence>
<dbReference type="AlphaFoldDB" id="A0A512M2S8"/>
<dbReference type="InterPro" id="IPR003010">
    <property type="entry name" value="C-N_Hydrolase"/>
</dbReference>
<accession>A0A512M2S8</accession>
<dbReference type="CDD" id="cd07197">
    <property type="entry name" value="nitrilase"/>
    <property type="match status" value="1"/>
</dbReference>
<evidence type="ECO:0000259" key="3">
    <source>
        <dbReference type="PROSITE" id="PS50263"/>
    </source>
</evidence>
<dbReference type="PANTHER" id="PTHR43674:SF2">
    <property type="entry name" value="BETA-UREIDOPROPIONASE"/>
    <property type="match status" value="1"/>
</dbReference>
<evidence type="ECO:0000256" key="2">
    <source>
        <dbReference type="SAM" id="SignalP"/>
    </source>
</evidence>
<gene>
    <name evidence="4" type="ORF">BGE01nite_02990</name>
</gene>
<keyword evidence="2" id="KW-0732">Signal</keyword>
<reference evidence="4 5" key="1">
    <citation type="submission" date="2019-07" db="EMBL/GenBank/DDBJ databases">
        <title>Whole genome shotgun sequence of Brevifollis gellanilyticus NBRC 108608.</title>
        <authorList>
            <person name="Hosoyama A."/>
            <person name="Uohara A."/>
            <person name="Ohji S."/>
            <person name="Ichikawa N."/>
        </authorList>
    </citation>
    <scope>NUCLEOTIDE SEQUENCE [LARGE SCALE GENOMIC DNA]</scope>
    <source>
        <strain evidence="4 5">NBRC 108608</strain>
    </source>
</reference>
<dbReference type="PROSITE" id="PS50263">
    <property type="entry name" value="CN_HYDROLASE"/>
    <property type="match status" value="1"/>
</dbReference>
<dbReference type="Proteomes" id="UP000321577">
    <property type="component" value="Unassembled WGS sequence"/>
</dbReference>
<dbReference type="RefSeq" id="WP_146848490.1">
    <property type="nucleotide sequence ID" value="NZ_BKAG01000002.1"/>
</dbReference>
<dbReference type="EMBL" id="BKAG01000002">
    <property type="protein sequence ID" value="GEP41008.1"/>
    <property type="molecule type" value="Genomic_DNA"/>
</dbReference>
<dbReference type="InterPro" id="IPR050345">
    <property type="entry name" value="Aliph_Amidase/BUP"/>
</dbReference>
<evidence type="ECO:0000313" key="4">
    <source>
        <dbReference type="EMBL" id="GEP41008.1"/>
    </source>
</evidence>
<dbReference type="PANTHER" id="PTHR43674">
    <property type="entry name" value="NITRILASE C965.09-RELATED"/>
    <property type="match status" value="1"/>
</dbReference>
<keyword evidence="5" id="KW-1185">Reference proteome</keyword>
<protein>
    <recommendedName>
        <fullName evidence="3">CN hydrolase domain-containing protein</fullName>
    </recommendedName>
</protein>